<reference evidence="1 2" key="1">
    <citation type="journal article" date="2023" name="Life. Sci Alliance">
        <title>Evolutionary insights into 3D genome organization and epigenetic landscape of Vigna mungo.</title>
        <authorList>
            <person name="Junaid A."/>
            <person name="Singh B."/>
            <person name="Bhatia S."/>
        </authorList>
    </citation>
    <scope>NUCLEOTIDE SEQUENCE [LARGE SCALE GENOMIC DNA]</scope>
    <source>
        <strain evidence="1">Urdbean</strain>
    </source>
</reference>
<protein>
    <recommendedName>
        <fullName evidence="3">Aminotransferase-like plant mobile domain-containing protein</fullName>
    </recommendedName>
</protein>
<sequence>MNSLLQSRHESRIAETPFRWLLEIVDPIELNMKLFKQLVRRWVPHHQSFRVRQQLVPLNVVDVVMSLGLGLGGMEVQFDESIVGKVGELFNLTKMKLKEMVNMFNNIVVNKEVDVDVLWVYERLCLHDNSSCKVFPRLRRFRSLDYDTEEIDLLLKKGEVQFDWYLSSTDQQNPIICAAFNMDAVGRSEVEPEIGYYSCEYAVGARDQIAAVRKELRDRRKTPKVEQYRLFMKLGNEGAGGDVEEEPVVDGHEVAAHDEVAVDAPEQGLPEQGAHEEPTPEEVSHVEATVDAAKEAVAEEDRHAEGVIEEASHHEAAVDAPKEAVLQEGAHEKGAPEETAHHEATVDAPEEAVPDEGAHEEGAFVEAAHHEAVDEVAVDEASADAEAEDEESVHQPPPIINLADVEDDEVISHVQPLVVEPLKTFHGDPRESVDLFRLYYFVTRKGIMDSYVCEINGQLLTTKDCNSLGPRECVDNMVVMFAATMFMHIEKRSTEFIKRVIFSPMFSVKASHLLSDNKKRIANRQVWQLSDYHPYFPTDLLSVQDLVSADLVRKVSSQQFFVIDSLEKGIRGRAGFDRSIISFIVDVQW</sequence>
<dbReference type="Proteomes" id="UP001374535">
    <property type="component" value="Chromosome 7"/>
</dbReference>
<evidence type="ECO:0000313" key="1">
    <source>
        <dbReference type="EMBL" id="WVZ03331.1"/>
    </source>
</evidence>
<organism evidence="1 2">
    <name type="scientific">Vigna mungo</name>
    <name type="common">Black gram</name>
    <name type="synonym">Phaseolus mungo</name>
    <dbReference type="NCBI Taxonomy" id="3915"/>
    <lineage>
        <taxon>Eukaryota</taxon>
        <taxon>Viridiplantae</taxon>
        <taxon>Streptophyta</taxon>
        <taxon>Embryophyta</taxon>
        <taxon>Tracheophyta</taxon>
        <taxon>Spermatophyta</taxon>
        <taxon>Magnoliopsida</taxon>
        <taxon>eudicotyledons</taxon>
        <taxon>Gunneridae</taxon>
        <taxon>Pentapetalae</taxon>
        <taxon>rosids</taxon>
        <taxon>fabids</taxon>
        <taxon>Fabales</taxon>
        <taxon>Fabaceae</taxon>
        <taxon>Papilionoideae</taxon>
        <taxon>50 kb inversion clade</taxon>
        <taxon>NPAAA clade</taxon>
        <taxon>indigoferoid/millettioid clade</taxon>
        <taxon>Phaseoleae</taxon>
        <taxon>Vigna</taxon>
    </lineage>
</organism>
<keyword evidence="2" id="KW-1185">Reference proteome</keyword>
<dbReference type="EMBL" id="CP144694">
    <property type="protein sequence ID" value="WVZ03331.1"/>
    <property type="molecule type" value="Genomic_DNA"/>
</dbReference>
<accession>A0AAQ3RT74</accession>
<evidence type="ECO:0000313" key="2">
    <source>
        <dbReference type="Proteomes" id="UP001374535"/>
    </source>
</evidence>
<evidence type="ECO:0008006" key="3">
    <source>
        <dbReference type="Google" id="ProtNLM"/>
    </source>
</evidence>
<name>A0AAQ3RT74_VIGMU</name>
<dbReference type="AlphaFoldDB" id="A0AAQ3RT74"/>
<proteinExistence type="predicted"/>
<gene>
    <name evidence="1" type="ORF">V8G54_024137</name>
</gene>